<sequence length="42" mass="4658">MISQNENQEKNKSNAEDSDPSTPSKPAGEIVKPWQKEGDSKK</sequence>
<keyword evidence="3" id="KW-1185">Reference proteome</keyword>
<proteinExistence type="predicted"/>
<reference evidence="2" key="1">
    <citation type="submission" date="2023-07" db="EMBL/GenBank/DDBJ databases">
        <title>Two novel species in the genus Flavivirga.</title>
        <authorList>
            <person name="Kwon K."/>
        </authorList>
    </citation>
    <scope>NUCLEOTIDE SEQUENCE</scope>
    <source>
        <strain evidence="2">KCTC 52353</strain>
    </source>
</reference>
<gene>
    <name evidence="2" type="ORF">Q4Q35_03510</name>
</gene>
<organism evidence="2 3">
    <name type="scientific">Flavivirga aquimarina</name>
    <dbReference type="NCBI Taxonomy" id="2027862"/>
    <lineage>
        <taxon>Bacteria</taxon>
        <taxon>Pseudomonadati</taxon>
        <taxon>Bacteroidota</taxon>
        <taxon>Flavobacteriia</taxon>
        <taxon>Flavobacteriales</taxon>
        <taxon>Flavobacteriaceae</taxon>
        <taxon>Flavivirga</taxon>
    </lineage>
</organism>
<feature type="region of interest" description="Disordered" evidence="1">
    <location>
        <begin position="1"/>
        <end position="42"/>
    </location>
</feature>
<accession>A0ABT8W6W6</accession>
<comment type="caution">
    <text evidence="2">The sequence shown here is derived from an EMBL/GenBank/DDBJ whole genome shotgun (WGS) entry which is preliminary data.</text>
</comment>
<evidence type="ECO:0000256" key="1">
    <source>
        <dbReference type="SAM" id="MobiDB-lite"/>
    </source>
</evidence>
<dbReference type="EMBL" id="JAUOEK010000055">
    <property type="protein sequence ID" value="MDO5968864.1"/>
    <property type="molecule type" value="Genomic_DNA"/>
</dbReference>
<dbReference type="RefSeq" id="WP_303276546.1">
    <property type="nucleotide sequence ID" value="NZ_JAUOEK010000055.1"/>
</dbReference>
<name>A0ABT8W6W6_9FLAO</name>
<evidence type="ECO:0000313" key="2">
    <source>
        <dbReference type="EMBL" id="MDO5968864.1"/>
    </source>
</evidence>
<protein>
    <submittedName>
        <fullName evidence="2">Uncharacterized protein</fullName>
    </submittedName>
</protein>
<evidence type="ECO:0000313" key="3">
    <source>
        <dbReference type="Proteomes" id="UP001176883"/>
    </source>
</evidence>
<dbReference type="Proteomes" id="UP001176883">
    <property type="component" value="Unassembled WGS sequence"/>
</dbReference>